<keyword evidence="1" id="KW-0472">Membrane</keyword>
<keyword evidence="3" id="KW-1185">Reference proteome</keyword>
<dbReference type="EMBL" id="CAJNOR010002359">
    <property type="protein sequence ID" value="CAF1283287.1"/>
    <property type="molecule type" value="Genomic_DNA"/>
</dbReference>
<evidence type="ECO:0000313" key="2">
    <source>
        <dbReference type="EMBL" id="CAF1283287.1"/>
    </source>
</evidence>
<name>A0A815CQ78_ADIRI</name>
<dbReference type="Proteomes" id="UP000663828">
    <property type="component" value="Unassembled WGS sequence"/>
</dbReference>
<organism evidence="2 3">
    <name type="scientific">Adineta ricciae</name>
    <name type="common">Rotifer</name>
    <dbReference type="NCBI Taxonomy" id="249248"/>
    <lineage>
        <taxon>Eukaryota</taxon>
        <taxon>Metazoa</taxon>
        <taxon>Spiralia</taxon>
        <taxon>Gnathifera</taxon>
        <taxon>Rotifera</taxon>
        <taxon>Eurotatoria</taxon>
        <taxon>Bdelloidea</taxon>
        <taxon>Adinetida</taxon>
        <taxon>Adinetidae</taxon>
        <taxon>Adineta</taxon>
    </lineage>
</organism>
<feature type="transmembrane region" description="Helical" evidence="1">
    <location>
        <begin position="46"/>
        <end position="67"/>
    </location>
</feature>
<feature type="transmembrane region" description="Helical" evidence="1">
    <location>
        <begin position="169"/>
        <end position="190"/>
    </location>
</feature>
<dbReference type="AlphaFoldDB" id="A0A815CQ78"/>
<protein>
    <submittedName>
        <fullName evidence="2">Uncharacterized protein</fullName>
    </submittedName>
</protein>
<proteinExistence type="predicted"/>
<feature type="transmembrane region" description="Helical" evidence="1">
    <location>
        <begin position="146"/>
        <end position="163"/>
    </location>
</feature>
<reference evidence="2" key="1">
    <citation type="submission" date="2021-02" db="EMBL/GenBank/DDBJ databases">
        <authorList>
            <person name="Nowell W R."/>
        </authorList>
    </citation>
    <scope>NUCLEOTIDE SEQUENCE</scope>
</reference>
<evidence type="ECO:0000313" key="3">
    <source>
        <dbReference type="Proteomes" id="UP000663828"/>
    </source>
</evidence>
<accession>A0A815CQ78</accession>
<comment type="caution">
    <text evidence="2">The sequence shown here is derived from an EMBL/GenBank/DDBJ whole genome shotgun (WGS) entry which is preliminary data.</text>
</comment>
<feature type="transmembrane region" description="Helical" evidence="1">
    <location>
        <begin position="112"/>
        <end position="134"/>
    </location>
</feature>
<keyword evidence="1" id="KW-0812">Transmembrane</keyword>
<feature type="transmembrane region" description="Helical" evidence="1">
    <location>
        <begin position="12"/>
        <end position="31"/>
    </location>
</feature>
<keyword evidence="1" id="KW-1133">Transmembrane helix</keyword>
<gene>
    <name evidence="2" type="ORF">XAT740_LOCUS27935</name>
</gene>
<feature type="transmembrane region" description="Helical" evidence="1">
    <location>
        <begin position="79"/>
        <end position="106"/>
    </location>
</feature>
<sequence length="208" mass="23263">MEGSFFRTRALFWSFWANFIFIIGMIGYLLMDGLDYMRPNLINSTLAFAIYVILAATFVVNAFFQMLSLYHVHSSTHRYYIMVLSCVFDKIGSDAYFLGALLAATAFTDSKTVWTCNTVGVSAFAIGAVVNMMVRGSSMFYSLANILNLLGSLLYLLAAFLTLVPVTQIIVIVGDIVYLIDAFLYMTCWFSDRQSALPQGEETRLVGK</sequence>
<evidence type="ECO:0000256" key="1">
    <source>
        <dbReference type="SAM" id="Phobius"/>
    </source>
</evidence>